<protein>
    <submittedName>
        <fullName evidence="1">Uncharacterized protein</fullName>
    </submittedName>
</protein>
<name>Q6EUV8_GERHY</name>
<organism evidence="1">
    <name type="scientific">Gerbera hybrida</name>
    <name type="common">Daisy</name>
    <dbReference type="NCBI Taxonomy" id="18101"/>
    <lineage>
        <taxon>Eukaryota</taxon>
        <taxon>Viridiplantae</taxon>
        <taxon>Streptophyta</taxon>
        <taxon>Embryophyta</taxon>
        <taxon>Tracheophyta</taxon>
        <taxon>Spermatophyta</taxon>
        <taxon>Magnoliopsida</taxon>
        <taxon>eudicotyledons</taxon>
        <taxon>Gunneridae</taxon>
        <taxon>Pentapetalae</taxon>
        <taxon>asterids</taxon>
        <taxon>campanulids</taxon>
        <taxon>Asterales</taxon>
        <taxon>Asteraceae</taxon>
        <taxon>Mutisioideae</taxon>
        <taxon>Mutisieae</taxon>
        <taxon>Gerbera</taxon>
    </lineage>
</organism>
<evidence type="ECO:0000313" key="1">
    <source>
        <dbReference type="EMBL" id="CAH04877.1"/>
    </source>
</evidence>
<dbReference type="EMBL" id="AJ784156">
    <property type="protein sequence ID" value="CAH04877.1"/>
    <property type="molecule type" value="mRNA"/>
</dbReference>
<reference evidence="1" key="1">
    <citation type="journal article" date="2004" name="Proc. Natl. Acad. Sci. U.S.A.">
        <title>Integration of reproductive meristem fates by a SEPALLATA-like MADS-box gene.</title>
        <authorList>
            <person name="Uimari A."/>
            <person name="Kotilainen M."/>
            <person name="Elomaa P."/>
            <person name="Yu D."/>
            <person name="Albert V.A."/>
            <person name="Teeri T.H."/>
        </authorList>
    </citation>
    <scope>NUCLEOTIDE SEQUENCE</scope>
</reference>
<proteinExistence type="evidence at transcript level"/>
<sequence length="9" mass="1108">MITHRSHNL</sequence>
<accession>Q6EUV8</accession>